<dbReference type="WBParaSite" id="TREG1_128250.1">
    <property type="protein sequence ID" value="TREG1_128250.1"/>
    <property type="gene ID" value="TREG1_128250"/>
</dbReference>
<evidence type="ECO:0000313" key="2">
    <source>
        <dbReference type="WBParaSite" id="TREG1_128250.1"/>
    </source>
</evidence>
<protein>
    <submittedName>
        <fullName evidence="2">NepR domain-containing protein</fullName>
    </submittedName>
</protein>
<accession>A0A183WE52</accession>
<reference evidence="2" key="2">
    <citation type="submission" date="2023-11" db="UniProtKB">
        <authorList>
            <consortium name="WormBaseParasite"/>
        </authorList>
    </citation>
    <scope>IDENTIFICATION</scope>
</reference>
<keyword evidence="1" id="KW-1185">Reference proteome</keyword>
<organism evidence="1 2">
    <name type="scientific">Trichobilharzia regenti</name>
    <name type="common">Nasal bird schistosome</name>
    <dbReference type="NCBI Taxonomy" id="157069"/>
    <lineage>
        <taxon>Eukaryota</taxon>
        <taxon>Metazoa</taxon>
        <taxon>Spiralia</taxon>
        <taxon>Lophotrochozoa</taxon>
        <taxon>Platyhelminthes</taxon>
        <taxon>Trematoda</taxon>
        <taxon>Digenea</taxon>
        <taxon>Strigeidida</taxon>
        <taxon>Schistosomatoidea</taxon>
        <taxon>Schistosomatidae</taxon>
        <taxon>Trichobilharzia</taxon>
    </lineage>
</organism>
<proteinExistence type="predicted"/>
<evidence type="ECO:0000313" key="1">
    <source>
        <dbReference type="Proteomes" id="UP000050795"/>
    </source>
</evidence>
<sequence length="66" mass="7766">MSENTSEVSNTSDEFRKEYERFQNLIARLHQRNPDLCIEEMDEFTKRLDNLLSSQNDVPENASSQD</sequence>
<dbReference type="Proteomes" id="UP000050795">
    <property type="component" value="Unassembled WGS sequence"/>
</dbReference>
<dbReference type="OrthoDB" id="10326297at2759"/>
<name>A0A183WE52_TRIRE</name>
<dbReference type="AlphaFoldDB" id="A0A183WE52"/>
<reference evidence="1" key="1">
    <citation type="submission" date="2022-06" db="EMBL/GenBank/DDBJ databases">
        <authorList>
            <person name="Berger JAMES D."/>
            <person name="Berger JAMES D."/>
        </authorList>
    </citation>
    <scope>NUCLEOTIDE SEQUENCE [LARGE SCALE GENOMIC DNA]</scope>
</reference>